<dbReference type="RefSeq" id="WP_345673482.1">
    <property type="nucleotide sequence ID" value="NZ_BAABHS010000001.1"/>
</dbReference>
<comment type="caution">
    <text evidence="1">The sequence shown here is derived from an EMBL/GenBank/DDBJ whole genome shotgun (WGS) entry which is preliminary data.</text>
</comment>
<proteinExistence type="predicted"/>
<sequence>MRCRRRLHADRGARFAGVLVAVRDLDTHALAHDTALRESFGAAEDGRELAVLAEHRSAAVAWLARLITAYRSTTGTPPRAMALAPVPRPAVA</sequence>
<accession>A0ABP9GV90</accession>
<protein>
    <submittedName>
        <fullName evidence="1">Uncharacterized protein</fullName>
    </submittedName>
</protein>
<evidence type="ECO:0000313" key="2">
    <source>
        <dbReference type="Proteomes" id="UP001500466"/>
    </source>
</evidence>
<evidence type="ECO:0000313" key="1">
    <source>
        <dbReference type="EMBL" id="GAA4947622.1"/>
    </source>
</evidence>
<organism evidence="1 2">
    <name type="scientific">Yinghuangia aomiensis</name>
    <dbReference type="NCBI Taxonomy" id="676205"/>
    <lineage>
        <taxon>Bacteria</taxon>
        <taxon>Bacillati</taxon>
        <taxon>Actinomycetota</taxon>
        <taxon>Actinomycetes</taxon>
        <taxon>Kitasatosporales</taxon>
        <taxon>Streptomycetaceae</taxon>
        <taxon>Yinghuangia</taxon>
    </lineage>
</organism>
<reference evidence="2" key="1">
    <citation type="journal article" date="2019" name="Int. J. Syst. Evol. Microbiol.">
        <title>The Global Catalogue of Microorganisms (GCM) 10K type strain sequencing project: providing services to taxonomists for standard genome sequencing and annotation.</title>
        <authorList>
            <consortium name="The Broad Institute Genomics Platform"/>
            <consortium name="The Broad Institute Genome Sequencing Center for Infectious Disease"/>
            <person name="Wu L."/>
            <person name="Ma J."/>
        </authorList>
    </citation>
    <scope>NUCLEOTIDE SEQUENCE [LARGE SCALE GENOMIC DNA]</scope>
    <source>
        <strain evidence="2">JCM 17986</strain>
    </source>
</reference>
<dbReference type="EMBL" id="BAABHS010000001">
    <property type="protein sequence ID" value="GAA4947622.1"/>
    <property type="molecule type" value="Genomic_DNA"/>
</dbReference>
<keyword evidence="2" id="KW-1185">Reference proteome</keyword>
<gene>
    <name evidence="1" type="ORF">GCM10023205_04470</name>
</gene>
<name>A0ABP9GV90_9ACTN</name>
<dbReference type="Proteomes" id="UP001500466">
    <property type="component" value="Unassembled WGS sequence"/>
</dbReference>